<comment type="caution">
    <text evidence="2">The sequence shown here is derived from an EMBL/GenBank/DDBJ whole genome shotgun (WGS) entry which is preliminary data.</text>
</comment>
<evidence type="ECO:0000313" key="2">
    <source>
        <dbReference type="EMBL" id="KAJ0193522.1"/>
    </source>
</evidence>
<gene>
    <name evidence="2" type="ORF">LSAT_V11C800411420</name>
</gene>
<keyword evidence="3" id="KW-1185">Reference proteome</keyword>
<protein>
    <submittedName>
        <fullName evidence="2">Uncharacterized protein</fullName>
    </submittedName>
</protein>
<keyword evidence="1" id="KW-1133">Transmembrane helix</keyword>
<proteinExistence type="predicted"/>
<organism evidence="2 3">
    <name type="scientific">Lactuca sativa</name>
    <name type="common">Garden lettuce</name>
    <dbReference type="NCBI Taxonomy" id="4236"/>
    <lineage>
        <taxon>Eukaryota</taxon>
        <taxon>Viridiplantae</taxon>
        <taxon>Streptophyta</taxon>
        <taxon>Embryophyta</taxon>
        <taxon>Tracheophyta</taxon>
        <taxon>Spermatophyta</taxon>
        <taxon>Magnoliopsida</taxon>
        <taxon>eudicotyledons</taxon>
        <taxon>Gunneridae</taxon>
        <taxon>Pentapetalae</taxon>
        <taxon>asterids</taxon>
        <taxon>campanulids</taxon>
        <taxon>Asterales</taxon>
        <taxon>Asteraceae</taxon>
        <taxon>Cichorioideae</taxon>
        <taxon>Cichorieae</taxon>
        <taxon>Lactucinae</taxon>
        <taxon>Lactuca</taxon>
    </lineage>
</organism>
<feature type="transmembrane region" description="Helical" evidence="1">
    <location>
        <begin position="67"/>
        <end position="86"/>
    </location>
</feature>
<dbReference type="EMBL" id="NBSK02000008">
    <property type="protein sequence ID" value="KAJ0193522.1"/>
    <property type="molecule type" value="Genomic_DNA"/>
</dbReference>
<reference evidence="2 3" key="1">
    <citation type="journal article" date="2017" name="Nat. Commun.">
        <title>Genome assembly with in vitro proximity ligation data and whole-genome triplication in lettuce.</title>
        <authorList>
            <person name="Reyes-Chin-Wo S."/>
            <person name="Wang Z."/>
            <person name="Yang X."/>
            <person name="Kozik A."/>
            <person name="Arikit S."/>
            <person name="Song C."/>
            <person name="Xia L."/>
            <person name="Froenicke L."/>
            <person name="Lavelle D.O."/>
            <person name="Truco M.J."/>
            <person name="Xia R."/>
            <person name="Zhu S."/>
            <person name="Xu C."/>
            <person name="Xu H."/>
            <person name="Xu X."/>
            <person name="Cox K."/>
            <person name="Korf I."/>
            <person name="Meyers B.C."/>
            <person name="Michelmore R.W."/>
        </authorList>
    </citation>
    <scope>NUCLEOTIDE SEQUENCE [LARGE SCALE GENOMIC DNA]</scope>
    <source>
        <strain evidence="3">cv. Salinas</strain>
        <tissue evidence="2">Seedlings</tissue>
    </source>
</reference>
<sequence length="87" mass="10136">MPRDYTNPMLHVASSSIDAIGQTIDILSKFIDLELLSGVTKEEWRQVRHTFKKISTNLVYSEAHIRLLELLVCKFLLQLLLIYFIFP</sequence>
<dbReference type="AlphaFoldDB" id="A0A9R1UT62"/>
<keyword evidence="1" id="KW-0472">Membrane</keyword>
<dbReference type="Proteomes" id="UP000235145">
    <property type="component" value="Unassembled WGS sequence"/>
</dbReference>
<keyword evidence="1" id="KW-0812">Transmembrane</keyword>
<accession>A0A9R1UT62</accession>
<name>A0A9R1UT62_LACSA</name>
<evidence type="ECO:0000313" key="3">
    <source>
        <dbReference type="Proteomes" id="UP000235145"/>
    </source>
</evidence>
<evidence type="ECO:0000256" key="1">
    <source>
        <dbReference type="SAM" id="Phobius"/>
    </source>
</evidence>